<keyword evidence="1" id="KW-0175">Coiled coil</keyword>
<dbReference type="EMBL" id="CAJNDS010002166">
    <property type="protein sequence ID" value="CAE7357880.1"/>
    <property type="molecule type" value="Genomic_DNA"/>
</dbReference>
<name>A0A812PSY4_9DINO</name>
<sequence length="300" mass="33858">MDLDDSSMSEDMMVAVRSSPLPERRPSTELRLAEIEGLQKALASKEGRHCREHFAVRRRLHQLQTAQARANEGGVSDASTSGPILDEALKTHRRGEGATVDDLEQVKAALEELRRGGEEERLHRSQLEERVLREIEDLKSFSPCPSSPSLATLERHPARSLSRQNLLAEERERKRSQANEVLHAEVQELSDTLAELRVTCADELEAQRLEKRQALSELAQAEEKLAQAPAREEALRAELAQAAAELGRARHAVKEQDEALKAFWSLQTSYQHELEEVERHEKQTAVLHEDCLGRLKWLGV</sequence>
<dbReference type="OrthoDB" id="443906at2759"/>
<accession>A0A812PSY4</accession>
<organism evidence="3 4">
    <name type="scientific">Symbiodinium natans</name>
    <dbReference type="NCBI Taxonomy" id="878477"/>
    <lineage>
        <taxon>Eukaryota</taxon>
        <taxon>Sar</taxon>
        <taxon>Alveolata</taxon>
        <taxon>Dinophyceae</taxon>
        <taxon>Suessiales</taxon>
        <taxon>Symbiodiniaceae</taxon>
        <taxon>Symbiodinium</taxon>
    </lineage>
</organism>
<feature type="region of interest" description="Disordered" evidence="2">
    <location>
        <begin position="1"/>
        <end position="27"/>
    </location>
</feature>
<feature type="coiled-coil region" evidence="1">
    <location>
        <begin position="179"/>
        <end position="252"/>
    </location>
</feature>
<evidence type="ECO:0000313" key="3">
    <source>
        <dbReference type="EMBL" id="CAE7357880.1"/>
    </source>
</evidence>
<feature type="region of interest" description="Disordered" evidence="2">
    <location>
        <begin position="143"/>
        <end position="164"/>
    </location>
</feature>
<evidence type="ECO:0000313" key="4">
    <source>
        <dbReference type="Proteomes" id="UP000604046"/>
    </source>
</evidence>
<evidence type="ECO:0000256" key="1">
    <source>
        <dbReference type="SAM" id="Coils"/>
    </source>
</evidence>
<comment type="caution">
    <text evidence="3">The sequence shown here is derived from an EMBL/GenBank/DDBJ whole genome shotgun (WGS) entry which is preliminary data.</text>
</comment>
<evidence type="ECO:0000256" key="2">
    <source>
        <dbReference type="SAM" id="MobiDB-lite"/>
    </source>
</evidence>
<proteinExistence type="predicted"/>
<protein>
    <submittedName>
        <fullName evidence="3">Uncharacterized protein</fullName>
    </submittedName>
</protein>
<gene>
    <name evidence="3" type="ORF">SNAT2548_LOCUS19112</name>
</gene>
<dbReference type="AlphaFoldDB" id="A0A812PSY4"/>
<reference evidence="3" key="1">
    <citation type="submission" date="2021-02" db="EMBL/GenBank/DDBJ databases">
        <authorList>
            <person name="Dougan E. K."/>
            <person name="Rhodes N."/>
            <person name="Thang M."/>
            <person name="Chan C."/>
        </authorList>
    </citation>
    <scope>NUCLEOTIDE SEQUENCE</scope>
</reference>
<keyword evidence="4" id="KW-1185">Reference proteome</keyword>
<dbReference type="Proteomes" id="UP000604046">
    <property type="component" value="Unassembled WGS sequence"/>
</dbReference>